<dbReference type="InterPro" id="IPR014905">
    <property type="entry name" value="HIRAN"/>
</dbReference>
<organism evidence="4 5">
    <name type="scientific">Marinobacter nauticus (strain ATCC 700491 / DSM 11845 / VT8)</name>
    <name type="common">Marinobacter aquaeolei</name>
    <dbReference type="NCBI Taxonomy" id="351348"/>
    <lineage>
        <taxon>Bacteria</taxon>
        <taxon>Pseudomonadati</taxon>
        <taxon>Pseudomonadota</taxon>
        <taxon>Gammaproteobacteria</taxon>
        <taxon>Pseudomonadales</taxon>
        <taxon>Marinobacteraceae</taxon>
        <taxon>Marinobacter</taxon>
    </lineage>
</organism>
<evidence type="ECO:0000259" key="3">
    <source>
        <dbReference type="SMART" id="SM00910"/>
    </source>
</evidence>
<dbReference type="GO" id="GO:0008270">
    <property type="term" value="F:zinc ion binding"/>
    <property type="evidence" value="ECO:0007669"/>
    <property type="project" value="InterPro"/>
</dbReference>
<gene>
    <name evidence="4" type="ordered locus">Maqu_0035</name>
</gene>
<sequence length="250" mass="28310">MTRFIEHIIEPRRLLLCWQARDSESRSRYVVGELVQREKNVTLRYFTGTPEFKEALNNGFVGYPAFPIRSGDVHTGQVLEAFTRRLPPRNRRDFSRYLEMRGISPEAEISDFALLGYTGAKLPNDGFEIVHTFEHAGDQVEFVLEVAGFRHESTIPADQIVVGESVTFHPEPENQYDPHAIRIELRGTKIGYVARGHAPVILDFLNDGAEISGEVFRKNGTAERPLIYIFTQLTLSDCGQHGHPESVISV</sequence>
<dbReference type="EMBL" id="CP000514">
    <property type="protein sequence ID" value="ABM17142.1"/>
    <property type="molecule type" value="Genomic_DNA"/>
</dbReference>
<evidence type="ECO:0000256" key="2">
    <source>
        <dbReference type="ARBA" id="ARBA00022801"/>
    </source>
</evidence>
<evidence type="ECO:0000313" key="5">
    <source>
        <dbReference type="Proteomes" id="UP000000998"/>
    </source>
</evidence>
<dbReference type="Gene3D" id="3.30.70.2330">
    <property type="match status" value="1"/>
</dbReference>
<dbReference type="eggNOG" id="ENOG50325ZF">
    <property type="taxonomic scope" value="Bacteria"/>
</dbReference>
<protein>
    <recommendedName>
        <fullName evidence="3">HIRAN domain-containing protein</fullName>
    </recommendedName>
</protein>
<reference evidence="5" key="1">
    <citation type="journal article" date="2011" name="Appl. Environ. Microbiol.">
        <title>Genomic potential of Marinobacter aquaeolei, a biogeochemical 'opportunitroph'.</title>
        <authorList>
            <person name="Singer E."/>
            <person name="Webb E.A."/>
            <person name="Nelson W.C."/>
            <person name="Heidelberg J.F."/>
            <person name="Ivanova N."/>
            <person name="Pati A."/>
            <person name="Edwards K.J."/>
        </authorList>
    </citation>
    <scope>NUCLEOTIDE SEQUENCE [LARGE SCALE GENOMIC DNA]</scope>
    <source>
        <strain evidence="5">ATCC 700491 / DSM 11845 / VT8</strain>
    </source>
</reference>
<dbReference type="KEGG" id="maq:Maqu_0035"/>
<feature type="domain" description="HIRAN" evidence="3">
    <location>
        <begin position="139"/>
        <end position="237"/>
    </location>
</feature>
<dbReference type="Pfam" id="PF08797">
    <property type="entry name" value="HIRAN"/>
    <property type="match status" value="1"/>
</dbReference>
<dbReference type="AlphaFoldDB" id="A1TWM3"/>
<dbReference type="RefSeq" id="WP_011783615.1">
    <property type="nucleotide sequence ID" value="NC_008740.1"/>
</dbReference>
<evidence type="ECO:0000256" key="1">
    <source>
        <dbReference type="ARBA" id="ARBA00022723"/>
    </source>
</evidence>
<dbReference type="SMART" id="SM00910">
    <property type="entry name" value="HIRAN"/>
    <property type="match status" value="1"/>
</dbReference>
<dbReference type="OrthoDB" id="8446608at2"/>
<proteinExistence type="predicted"/>
<dbReference type="Proteomes" id="UP000000998">
    <property type="component" value="Chromosome"/>
</dbReference>
<evidence type="ECO:0000313" key="4">
    <source>
        <dbReference type="EMBL" id="ABM17142.1"/>
    </source>
</evidence>
<accession>A1TWM3</accession>
<dbReference type="GO" id="GO:0016818">
    <property type="term" value="F:hydrolase activity, acting on acid anhydrides, in phosphorus-containing anhydrides"/>
    <property type="evidence" value="ECO:0007669"/>
    <property type="project" value="InterPro"/>
</dbReference>
<name>A1TWM3_MARN8</name>
<dbReference type="GO" id="GO:0003676">
    <property type="term" value="F:nucleic acid binding"/>
    <property type="evidence" value="ECO:0007669"/>
    <property type="project" value="InterPro"/>
</dbReference>
<keyword evidence="2" id="KW-0378">Hydrolase</keyword>
<dbReference type="HOGENOM" id="CLU_1204381_0_0_6"/>
<keyword evidence="1" id="KW-0479">Metal-binding</keyword>